<protein>
    <submittedName>
        <fullName evidence="2">Uncharacterized protein</fullName>
    </submittedName>
</protein>
<feature type="compositionally biased region" description="Polar residues" evidence="1">
    <location>
        <begin position="67"/>
        <end position="91"/>
    </location>
</feature>
<feature type="region of interest" description="Disordered" evidence="1">
    <location>
        <begin position="42"/>
        <end position="100"/>
    </location>
</feature>
<evidence type="ECO:0000313" key="2">
    <source>
        <dbReference type="EMBL" id="CDW76127.1"/>
    </source>
</evidence>
<reference evidence="2 3" key="1">
    <citation type="submission" date="2014-06" db="EMBL/GenBank/DDBJ databases">
        <authorList>
            <person name="Swart Estienne"/>
        </authorList>
    </citation>
    <scope>NUCLEOTIDE SEQUENCE [LARGE SCALE GENOMIC DNA]</scope>
    <source>
        <strain evidence="2 3">130c</strain>
    </source>
</reference>
<keyword evidence="3" id="KW-1185">Reference proteome</keyword>
<evidence type="ECO:0000313" key="3">
    <source>
        <dbReference type="Proteomes" id="UP000039865"/>
    </source>
</evidence>
<evidence type="ECO:0000256" key="1">
    <source>
        <dbReference type="SAM" id="MobiDB-lite"/>
    </source>
</evidence>
<proteinExistence type="predicted"/>
<sequence length="129" mass="15089">MMQSFEGKKLETIECNLIRGVFKRKLKDWQDKLKKQNSKMTLLQRLQTKDPTEDDAQILSDKKRKNQNFQRQNSSKQTQRFNDSDNGQIKLTSGDGDDNENITLAQLTNQCKEDISLAKKYQKYSRANL</sequence>
<dbReference type="AlphaFoldDB" id="A0A078A2S4"/>
<dbReference type="Proteomes" id="UP000039865">
    <property type="component" value="Unassembled WGS sequence"/>
</dbReference>
<dbReference type="InParanoid" id="A0A078A2S4"/>
<name>A0A078A2S4_STYLE</name>
<organism evidence="2 3">
    <name type="scientific">Stylonychia lemnae</name>
    <name type="common">Ciliate</name>
    <dbReference type="NCBI Taxonomy" id="5949"/>
    <lineage>
        <taxon>Eukaryota</taxon>
        <taxon>Sar</taxon>
        <taxon>Alveolata</taxon>
        <taxon>Ciliophora</taxon>
        <taxon>Intramacronucleata</taxon>
        <taxon>Spirotrichea</taxon>
        <taxon>Stichotrichia</taxon>
        <taxon>Sporadotrichida</taxon>
        <taxon>Oxytrichidae</taxon>
        <taxon>Stylonychinae</taxon>
        <taxon>Stylonychia</taxon>
    </lineage>
</organism>
<accession>A0A078A2S4</accession>
<dbReference type="EMBL" id="CCKQ01004981">
    <property type="protein sequence ID" value="CDW76127.1"/>
    <property type="molecule type" value="Genomic_DNA"/>
</dbReference>
<gene>
    <name evidence="2" type="primary">Contig1467.g1601</name>
    <name evidence="2" type="ORF">STYLEM_5125</name>
</gene>